<feature type="domain" description="Multidrug resistance protein MdtA-like C-terminal permuted SH3" evidence="6">
    <location>
        <begin position="304"/>
        <end position="359"/>
    </location>
</feature>
<dbReference type="EMBL" id="PIUM01000008">
    <property type="protein sequence ID" value="PKU24805.1"/>
    <property type="molecule type" value="Genomic_DNA"/>
</dbReference>
<keyword evidence="3" id="KW-0813">Transport</keyword>
<protein>
    <submittedName>
        <fullName evidence="7">Efflux RND transporter periplasmic adaptor subunit</fullName>
    </submittedName>
</protein>
<evidence type="ECO:0000256" key="3">
    <source>
        <dbReference type="ARBA" id="ARBA00022448"/>
    </source>
</evidence>
<dbReference type="RefSeq" id="WP_101250348.1">
    <property type="nucleotide sequence ID" value="NZ_PIUM01000008.1"/>
</dbReference>
<comment type="subcellular location">
    <subcellularLocation>
        <location evidence="1">Cell envelope</location>
    </subcellularLocation>
</comment>
<dbReference type="InterPro" id="IPR058625">
    <property type="entry name" value="MdtA-like_BSH"/>
</dbReference>
<dbReference type="InterPro" id="IPR058627">
    <property type="entry name" value="MdtA-like_C"/>
</dbReference>
<dbReference type="GO" id="GO:1990281">
    <property type="term" value="C:efflux pump complex"/>
    <property type="evidence" value="ECO:0007669"/>
    <property type="project" value="TreeGrafter"/>
</dbReference>
<evidence type="ECO:0000259" key="4">
    <source>
        <dbReference type="Pfam" id="PF25917"/>
    </source>
</evidence>
<dbReference type="PANTHER" id="PTHR30469:SF37">
    <property type="entry name" value="RAGD PROTEIN"/>
    <property type="match status" value="1"/>
</dbReference>
<dbReference type="Pfam" id="PF25967">
    <property type="entry name" value="RND-MFP_C"/>
    <property type="match status" value="1"/>
</dbReference>
<evidence type="ECO:0000313" key="8">
    <source>
        <dbReference type="Proteomes" id="UP000233293"/>
    </source>
</evidence>
<dbReference type="SUPFAM" id="SSF111369">
    <property type="entry name" value="HlyD-like secretion proteins"/>
    <property type="match status" value="1"/>
</dbReference>
<comment type="similarity">
    <text evidence="2">Belongs to the membrane fusion protein (MFP) (TC 8.A.1) family.</text>
</comment>
<dbReference type="Gene3D" id="2.40.420.20">
    <property type="match status" value="1"/>
</dbReference>
<dbReference type="Proteomes" id="UP000233293">
    <property type="component" value="Unassembled WGS sequence"/>
</dbReference>
<evidence type="ECO:0000256" key="1">
    <source>
        <dbReference type="ARBA" id="ARBA00004196"/>
    </source>
</evidence>
<dbReference type="Pfam" id="PF25917">
    <property type="entry name" value="BSH_RND"/>
    <property type="match status" value="1"/>
</dbReference>
<feature type="domain" description="Multidrug resistance protein MdtA-like barrel-sandwich hybrid" evidence="4">
    <location>
        <begin position="76"/>
        <end position="212"/>
    </location>
</feature>
<feature type="domain" description="CusB-like beta-barrel" evidence="5">
    <location>
        <begin position="228"/>
        <end position="297"/>
    </location>
</feature>
<sequence>MSEQGKSRLKLTGAIVAVAALAVVGSGITNRVHSERELATWTTEQAVPNVSLIHPTPAVAGNALNLPASLQALNSAPIFARTSGYVRQWQVDIGDTVHRGQLLALLDAPEVDQQLAQAHADLQTAQANQQLAGSTAARWSNMLAKDAVSKQETDEKLGDLAAKTAVTNAARANVARLEALTGFTRLVAPFDGIVTSRSAEIGALVTAGSASATPLFTIADISRIRASVRVPQLYSAEVHPGMEVKLTLPEYAGRIFPAKLTRTARAVDPVSGTLLVELEAVNADLVLKPGAYAQASFPLKKTDNTVTLPPSALLIGERGPQVALIDKNGKATLQSVTLGRDQGKFVEIVAGLTAKDAVIDNPPDSLQNGDAVRVVSDAEGTVHAAD</sequence>
<dbReference type="PANTHER" id="PTHR30469">
    <property type="entry name" value="MULTIDRUG RESISTANCE PROTEIN MDTA"/>
    <property type="match status" value="1"/>
</dbReference>
<organism evidence="7 8">
    <name type="scientific">Telmatospirillum siberiense</name>
    <dbReference type="NCBI Taxonomy" id="382514"/>
    <lineage>
        <taxon>Bacteria</taxon>
        <taxon>Pseudomonadati</taxon>
        <taxon>Pseudomonadota</taxon>
        <taxon>Alphaproteobacteria</taxon>
        <taxon>Rhodospirillales</taxon>
        <taxon>Rhodospirillaceae</taxon>
        <taxon>Telmatospirillum</taxon>
    </lineage>
</organism>
<keyword evidence="8" id="KW-1185">Reference proteome</keyword>
<dbReference type="Gene3D" id="2.40.30.170">
    <property type="match status" value="1"/>
</dbReference>
<dbReference type="InterPro" id="IPR006143">
    <property type="entry name" value="RND_pump_MFP"/>
</dbReference>
<evidence type="ECO:0000259" key="6">
    <source>
        <dbReference type="Pfam" id="PF25967"/>
    </source>
</evidence>
<comment type="caution">
    <text evidence="7">The sequence shown here is derived from an EMBL/GenBank/DDBJ whole genome shotgun (WGS) entry which is preliminary data.</text>
</comment>
<dbReference type="OrthoDB" id="9806939at2"/>
<dbReference type="Gene3D" id="2.40.50.100">
    <property type="match status" value="1"/>
</dbReference>
<evidence type="ECO:0000313" key="7">
    <source>
        <dbReference type="EMBL" id="PKU24805.1"/>
    </source>
</evidence>
<evidence type="ECO:0000259" key="5">
    <source>
        <dbReference type="Pfam" id="PF25954"/>
    </source>
</evidence>
<dbReference type="Pfam" id="PF25954">
    <property type="entry name" value="Beta-barrel_RND_2"/>
    <property type="match status" value="1"/>
</dbReference>
<dbReference type="GO" id="GO:0015562">
    <property type="term" value="F:efflux transmembrane transporter activity"/>
    <property type="evidence" value="ECO:0007669"/>
    <property type="project" value="TreeGrafter"/>
</dbReference>
<dbReference type="Gene3D" id="1.10.287.470">
    <property type="entry name" value="Helix hairpin bin"/>
    <property type="match status" value="1"/>
</dbReference>
<proteinExistence type="inferred from homology"/>
<dbReference type="NCBIfam" id="TIGR01730">
    <property type="entry name" value="RND_mfp"/>
    <property type="match status" value="1"/>
</dbReference>
<accession>A0A2N3PWQ0</accession>
<name>A0A2N3PWQ0_9PROT</name>
<reference evidence="8" key="1">
    <citation type="submission" date="2017-12" db="EMBL/GenBank/DDBJ databases">
        <title>Draft genome sequence of Telmatospirillum siberiense 26-4b1T, an acidotolerant peatland alphaproteobacterium potentially involved in sulfur cycling.</title>
        <authorList>
            <person name="Hausmann B."/>
            <person name="Pjevac P."/>
            <person name="Schreck K."/>
            <person name="Herbold C.W."/>
            <person name="Daims H."/>
            <person name="Wagner M."/>
            <person name="Pester M."/>
            <person name="Loy A."/>
        </authorList>
    </citation>
    <scope>NUCLEOTIDE SEQUENCE [LARGE SCALE GENOMIC DNA]</scope>
    <source>
        <strain evidence="8">26-4b1</strain>
    </source>
</reference>
<dbReference type="AlphaFoldDB" id="A0A2N3PWQ0"/>
<dbReference type="InterPro" id="IPR058792">
    <property type="entry name" value="Beta-barrel_RND_2"/>
</dbReference>
<evidence type="ECO:0000256" key="2">
    <source>
        <dbReference type="ARBA" id="ARBA00009477"/>
    </source>
</evidence>
<gene>
    <name evidence="7" type="ORF">CWS72_09450</name>
</gene>